<feature type="compositionally biased region" description="Polar residues" evidence="1">
    <location>
        <begin position="1"/>
        <end position="21"/>
    </location>
</feature>
<protein>
    <submittedName>
        <fullName evidence="2">Uncharacterized protein</fullName>
    </submittedName>
</protein>
<name>A0ABR2IB56_9PEZI</name>
<dbReference type="Proteomes" id="UP001390339">
    <property type="component" value="Unassembled WGS sequence"/>
</dbReference>
<comment type="caution">
    <text evidence="2">The sequence shown here is derived from an EMBL/GenBank/DDBJ whole genome shotgun (WGS) entry which is preliminary data.</text>
</comment>
<evidence type="ECO:0000313" key="2">
    <source>
        <dbReference type="EMBL" id="KAK8859895.1"/>
    </source>
</evidence>
<feature type="compositionally biased region" description="Gly residues" evidence="1">
    <location>
        <begin position="181"/>
        <end position="190"/>
    </location>
</feature>
<organism evidence="2 3">
    <name type="scientific">Apiospora arundinis</name>
    <dbReference type="NCBI Taxonomy" id="335852"/>
    <lineage>
        <taxon>Eukaryota</taxon>
        <taxon>Fungi</taxon>
        <taxon>Dikarya</taxon>
        <taxon>Ascomycota</taxon>
        <taxon>Pezizomycotina</taxon>
        <taxon>Sordariomycetes</taxon>
        <taxon>Xylariomycetidae</taxon>
        <taxon>Amphisphaeriales</taxon>
        <taxon>Apiosporaceae</taxon>
        <taxon>Apiospora</taxon>
    </lineage>
</organism>
<keyword evidence="3" id="KW-1185">Reference proteome</keyword>
<feature type="region of interest" description="Disordered" evidence="1">
    <location>
        <begin position="170"/>
        <end position="192"/>
    </location>
</feature>
<proteinExistence type="predicted"/>
<evidence type="ECO:0000313" key="3">
    <source>
        <dbReference type="Proteomes" id="UP001390339"/>
    </source>
</evidence>
<reference evidence="2 3" key="1">
    <citation type="journal article" date="2024" name="IMA Fungus">
        <title>Apiospora arundinis, a panoply of carbohydrate-active enzymes and secondary metabolites.</title>
        <authorList>
            <person name="Sorensen T."/>
            <person name="Petersen C."/>
            <person name="Muurmann A.T."/>
            <person name="Christiansen J.V."/>
            <person name="Brundto M.L."/>
            <person name="Overgaard C.K."/>
            <person name="Boysen A.T."/>
            <person name="Wollenberg R.D."/>
            <person name="Larsen T.O."/>
            <person name="Sorensen J.L."/>
            <person name="Nielsen K.L."/>
            <person name="Sondergaard T.E."/>
        </authorList>
    </citation>
    <scope>NUCLEOTIDE SEQUENCE [LARGE SCALE GENOMIC DNA]</scope>
    <source>
        <strain evidence="2 3">AAU 773</strain>
    </source>
</reference>
<sequence>MVCASSPSRIRSPTQKSTNNRPGYLQIMDGVAMGLHDETSVQRLVDNDQQVGVGIVAITILGNDRLPCLDHRGWEWVRLRGSPGDGSWGFRSVPERARHSFTPVPNLHTLQFGHLHGRGLEQVVDVALAFRAGCEELRCQNQRGEVGPRPGTLEVPKEVAGFRDERRREVVQPPARAGDLVGHGGDGGPDGFALHGVGVRAATDRLQ</sequence>
<gene>
    <name evidence="2" type="ORF">PGQ11_010629</name>
</gene>
<feature type="region of interest" description="Disordered" evidence="1">
    <location>
        <begin position="1"/>
        <end position="23"/>
    </location>
</feature>
<dbReference type="EMBL" id="JAPCWZ010000006">
    <property type="protein sequence ID" value="KAK8859895.1"/>
    <property type="molecule type" value="Genomic_DNA"/>
</dbReference>
<evidence type="ECO:0000256" key="1">
    <source>
        <dbReference type="SAM" id="MobiDB-lite"/>
    </source>
</evidence>
<accession>A0ABR2IB56</accession>